<evidence type="ECO:0000256" key="1">
    <source>
        <dbReference type="ARBA" id="ARBA00004123"/>
    </source>
</evidence>
<dbReference type="FunFam" id="3.30.160.60:FF:001357">
    <property type="entry name" value="Zinc finger protein 580"/>
    <property type="match status" value="1"/>
</dbReference>
<feature type="domain" description="C2H2-type" evidence="19">
    <location>
        <begin position="195"/>
        <end position="222"/>
    </location>
</feature>
<accession>A0A4U1EDY1</accession>
<evidence type="ECO:0000256" key="4">
    <source>
        <dbReference type="ARBA" id="ARBA00022723"/>
    </source>
</evidence>
<evidence type="ECO:0000256" key="12">
    <source>
        <dbReference type="ARBA" id="ARBA00023198"/>
    </source>
</evidence>
<feature type="compositionally biased region" description="Low complexity" evidence="18">
    <location>
        <begin position="290"/>
        <end position="305"/>
    </location>
</feature>
<protein>
    <recommendedName>
        <fullName evidence="16">Zinc finger protein 580</fullName>
    </recommendedName>
</protein>
<gene>
    <name evidence="20" type="ORF">EI555_009767</name>
</gene>
<keyword evidence="11" id="KW-0804">Transcription</keyword>
<evidence type="ECO:0000256" key="9">
    <source>
        <dbReference type="ARBA" id="ARBA00023015"/>
    </source>
</evidence>
<keyword evidence="2" id="KW-1017">Isopeptide bond</keyword>
<feature type="region of interest" description="Disordered" evidence="18">
    <location>
        <begin position="1"/>
        <end position="128"/>
    </location>
</feature>
<dbReference type="GO" id="GO:0010468">
    <property type="term" value="P:regulation of gene expression"/>
    <property type="evidence" value="ECO:0007669"/>
    <property type="project" value="TreeGrafter"/>
</dbReference>
<comment type="subcellular location">
    <subcellularLocation>
        <location evidence="1">Nucleus</location>
    </subcellularLocation>
</comment>
<dbReference type="AlphaFoldDB" id="A0A4U1EDY1"/>
<dbReference type="InterPro" id="IPR036236">
    <property type="entry name" value="Znf_C2H2_sf"/>
</dbReference>
<evidence type="ECO:0000256" key="10">
    <source>
        <dbReference type="ARBA" id="ARBA00023125"/>
    </source>
</evidence>
<comment type="subunit">
    <text evidence="15">Interacts with SMAD2.</text>
</comment>
<evidence type="ECO:0000313" key="21">
    <source>
        <dbReference type="Proteomes" id="UP000308365"/>
    </source>
</evidence>
<name>A0A4U1EDY1_MONMO</name>
<keyword evidence="10" id="KW-0238">DNA-binding</keyword>
<feature type="domain" description="C2H2-type" evidence="19">
    <location>
        <begin position="167"/>
        <end position="194"/>
    </location>
</feature>
<dbReference type="FunFam" id="3.30.160.60:FF:001419">
    <property type="entry name" value="Zinc finger protein 581"/>
    <property type="match status" value="1"/>
</dbReference>
<dbReference type="GO" id="GO:0006954">
    <property type="term" value="P:inflammatory response"/>
    <property type="evidence" value="ECO:0007669"/>
    <property type="project" value="UniProtKB-KW"/>
</dbReference>
<dbReference type="PROSITE" id="PS00028">
    <property type="entry name" value="ZINC_FINGER_C2H2_1"/>
    <property type="match status" value="5"/>
</dbReference>
<evidence type="ECO:0000259" key="19">
    <source>
        <dbReference type="PROSITE" id="PS50157"/>
    </source>
</evidence>
<feature type="region of interest" description="Disordered" evidence="18">
    <location>
        <begin position="145"/>
        <end position="165"/>
    </location>
</feature>
<comment type="caution">
    <text evidence="20">The sequence shown here is derived from an EMBL/GenBank/DDBJ whole genome shotgun (WGS) entry which is preliminary data.</text>
</comment>
<feature type="compositionally biased region" description="Basic residues" evidence="18">
    <location>
        <begin position="24"/>
        <end position="34"/>
    </location>
</feature>
<dbReference type="FunFam" id="3.30.160.60:FF:000340">
    <property type="entry name" value="zinc finger protein 473 isoform X1"/>
    <property type="match status" value="1"/>
</dbReference>
<dbReference type="FunFam" id="3.30.160.60:FF:001743">
    <property type="entry name" value="zinc finger protein 581"/>
    <property type="match status" value="1"/>
</dbReference>
<dbReference type="FunFam" id="3.30.160.60:FF:000400">
    <property type="entry name" value="Zinc finger protein 276"/>
    <property type="match status" value="1"/>
</dbReference>
<feature type="compositionally biased region" description="Low complexity" evidence="18">
    <location>
        <begin position="68"/>
        <end position="79"/>
    </location>
</feature>
<evidence type="ECO:0000256" key="2">
    <source>
        <dbReference type="ARBA" id="ARBA00022499"/>
    </source>
</evidence>
<feature type="domain" description="C2H2-type" evidence="19">
    <location>
        <begin position="436"/>
        <end position="457"/>
    </location>
</feature>
<evidence type="ECO:0000256" key="8">
    <source>
        <dbReference type="ARBA" id="ARBA00022843"/>
    </source>
</evidence>
<evidence type="ECO:0000256" key="14">
    <source>
        <dbReference type="ARBA" id="ARBA00057609"/>
    </source>
</evidence>
<sequence length="506" mass="54750">DAAAPRAPAPPAPASPAPPARSSPKPRSRRHRHSRGEARAARDLGLLLRTREATVPGTGAGMEGGAWLRDGLPLQMLLLPPRPPHPRSSSPETMDPPPPKAPPFPKTEGPSSTPSSAAGPRPPRLGRHLLIDANGVPYTYTVQLEEEPRGPPQCEAPTGEPGPRKGYSCPECARVFASPLRLQSHRVSHSDLKPFTCGACGKAFKRSSHLSRHRATHRARAGPPHTCPLCPRRFQDAAELAQHSVVEQNRRGFSRRGPQSPLRMLVLPSPCLQPLALPSAEAMEAPPPRTGGSPEPGPSSSTGCPQTSSPSRPNHYLLIDTQGVPYTVLVDEESQRESGPDGASAQKKCYSCPVCSRVFEYMSYLQRHSITHSEVKPFECDTCGKAFKRASHLARHHSIHRAGGGRPHGCPLCPRRFREAGELAQHSRVHSGERPYQCPHCPRRFMEQNTLQKHARLRGTSGTMGFMGSVDSRRPQTAGNARGWAAGALDTNTGPPRGEAEPCLEE</sequence>
<evidence type="ECO:0000313" key="20">
    <source>
        <dbReference type="EMBL" id="TKC34282.1"/>
    </source>
</evidence>
<evidence type="ECO:0000256" key="6">
    <source>
        <dbReference type="ARBA" id="ARBA00022771"/>
    </source>
</evidence>
<evidence type="ECO:0000256" key="13">
    <source>
        <dbReference type="ARBA" id="ARBA00023242"/>
    </source>
</evidence>
<evidence type="ECO:0000256" key="7">
    <source>
        <dbReference type="ARBA" id="ARBA00022833"/>
    </source>
</evidence>
<keyword evidence="9" id="KW-0805">Transcription regulation</keyword>
<feature type="domain" description="C2H2-type" evidence="19">
    <location>
        <begin position="350"/>
        <end position="377"/>
    </location>
</feature>
<dbReference type="PANTHER" id="PTHR16515">
    <property type="entry name" value="PR DOMAIN ZINC FINGER PROTEIN"/>
    <property type="match status" value="1"/>
</dbReference>
<keyword evidence="6 17" id="KW-0863">Zinc-finger</keyword>
<feature type="compositionally biased region" description="Pro residues" evidence="18">
    <location>
        <begin position="7"/>
        <end position="21"/>
    </location>
</feature>
<feature type="region of interest" description="Disordered" evidence="18">
    <location>
        <begin position="282"/>
        <end position="315"/>
    </location>
</feature>
<evidence type="ECO:0000256" key="3">
    <source>
        <dbReference type="ARBA" id="ARBA00022500"/>
    </source>
</evidence>
<feature type="domain" description="C2H2-type" evidence="19">
    <location>
        <begin position="408"/>
        <end position="435"/>
    </location>
</feature>
<dbReference type="SMART" id="SM00355">
    <property type="entry name" value="ZnF_C2H2"/>
    <property type="match status" value="7"/>
</dbReference>
<keyword evidence="13" id="KW-0539">Nucleus</keyword>
<keyword evidence="12" id="KW-0395">Inflammatory response</keyword>
<dbReference type="GO" id="GO:0003677">
    <property type="term" value="F:DNA binding"/>
    <property type="evidence" value="ECO:0007669"/>
    <property type="project" value="UniProtKB-KW"/>
</dbReference>
<dbReference type="FunFam" id="3.30.160.60:FF:001496">
    <property type="entry name" value="zinc finger protein 581"/>
    <property type="match status" value="1"/>
</dbReference>
<evidence type="ECO:0000256" key="17">
    <source>
        <dbReference type="PROSITE-ProRule" id="PRU00042"/>
    </source>
</evidence>
<keyword evidence="4" id="KW-0479">Metal-binding</keyword>
<dbReference type="GO" id="GO:0008270">
    <property type="term" value="F:zinc ion binding"/>
    <property type="evidence" value="ECO:0007669"/>
    <property type="project" value="UniProtKB-KW"/>
</dbReference>
<keyword evidence="8" id="KW-0832">Ubl conjugation</keyword>
<evidence type="ECO:0000256" key="5">
    <source>
        <dbReference type="ARBA" id="ARBA00022737"/>
    </source>
</evidence>
<keyword evidence="5" id="KW-0677">Repeat</keyword>
<dbReference type="Gene3D" id="3.30.160.60">
    <property type="entry name" value="Classic Zinc Finger"/>
    <property type="match status" value="6"/>
</dbReference>
<dbReference type="GO" id="GO:0005634">
    <property type="term" value="C:nucleus"/>
    <property type="evidence" value="ECO:0007669"/>
    <property type="project" value="UniProtKB-SubCell"/>
</dbReference>
<dbReference type="Pfam" id="PF00096">
    <property type="entry name" value="zf-C2H2"/>
    <property type="match status" value="4"/>
</dbReference>
<feature type="domain" description="C2H2-type" evidence="19">
    <location>
        <begin position="378"/>
        <end position="400"/>
    </location>
</feature>
<dbReference type="EMBL" id="RWIC01001965">
    <property type="protein sequence ID" value="TKC34282.1"/>
    <property type="molecule type" value="Genomic_DNA"/>
</dbReference>
<dbReference type="PROSITE" id="PS50157">
    <property type="entry name" value="ZINC_FINGER_C2H2_2"/>
    <property type="match status" value="6"/>
</dbReference>
<keyword evidence="7" id="KW-0862">Zinc</keyword>
<dbReference type="PANTHER" id="PTHR16515:SF60">
    <property type="entry name" value="ZINC FINGER PROTEIN 436"/>
    <property type="match status" value="1"/>
</dbReference>
<proteinExistence type="predicted"/>
<feature type="non-terminal residue" evidence="20">
    <location>
        <position position="1"/>
    </location>
</feature>
<feature type="compositionally biased region" description="Low complexity" evidence="18">
    <location>
        <begin position="106"/>
        <end position="119"/>
    </location>
</feature>
<comment type="function">
    <text evidence="14">Involved in the regulation of endothelial cell proliferation and migration. Mediates H(2)O(2)-induced leukocyte chemotaxis by elevating interleukin-8 production and may play a role in inflammation. May be involved in transcriptional regulation.</text>
</comment>
<dbReference type="InterPro" id="IPR013087">
    <property type="entry name" value="Znf_C2H2_type"/>
</dbReference>
<keyword evidence="3" id="KW-0145">Chemotaxis</keyword>
<evidence type="ECO:0000256" key="15">
    <source>
        <dbReference type="ARBA" id="ARBA00064612"/>
    </source>
</evidence>
<dbReference type="SUPFAM" id="SSF57667">
    <property type="entry name" value="beta-beta-alpha zinc fingers"/>
    <property type="match status" value="3"/>
</dbReference>
<feature type="region of interest" description="Disordered" evidence="18">
    <location>
        <begin position="473"/>
        <end position="506"/>
    </location>
</feature>
<evidence type="ECO:0000256" key="16">
    <source>
        <dbReference type="ARBA" id="ARBA00068590"/>
    </source>
</evidence>
<evidence type="ECO:0000256" key="18">
    <source>
        <dbReference type="SAM" id="MobiDB-lite"/>
    </source>
</evidence>
<dbReference type="Proteomes" id="UP000308365">
    <property type="component" value="Unassembled WGS sequence"/>
</dbReference>
<evidence type="ECO:0000256" key="11">
    <source>
        <dbReference type="ARBA" id="ARBA00023163"/>
    </source>
</evidence>
<organism evidence="20 21">
    <name type="scientific">Monodon monoceros</name>
    <name type="common">Narwhal</name>
    <name type="synonym">Ceratodon monodon</name>
    <dbReference type="NCBI Taxonomy" id="40151"/>
    <lineage>
        <taxon>Eukaryota</taxon>
        <taxon>Metazoa</taxon>
        <taxon>Chordata</taxon>
        <taxon>Craniata</taxon>
        <taxon>Vertebrata</taxon>
        <taxon>Euteleostomi</taxon>
        <taxon>Mammalia</taxon>
        <taxon>Eutheria</taxon>
        <taxon>Laurasiatheria</taxon>
        <taxon>Artiodactyla</taxon>
        <taxon>Whippomorpha</taxon>
        <taxon>Cetacea</taxon>
        <taxon>Odontoceti</taxon>
        <taxon>Monodontidae</taxon>
        <taxon>Monodon</taxon>
    </lineage>
</organism>
<dbReference type="InterPro" id="IPR050331">
    <property type="entry name" value="Zinc_finger"/>
</dbReference>
<feature type="compositionally biased region" description="Pro residues" evidence="18">
    <location>
        <begin position="94"/>
        <end position="105"/>
    </location>
</feature>
<reference evidence="21" key="1">
    <citation type="journal article" date="2019" name="IScience">
        <title>Narwhal Genome Reveals Long-Term Low Genetic Diversity despite Current Large Abundance Size.</title>
        <authorList>
            <person name="Westbury M.V."/>
            <person name="Petersen B."/>
            <person name="Garde E."/>
            <person name="Heide-Jorgensen M.P."/>
            <person name="Lorenzen E.D."/>
        </authorList>
    </citation>
    <scope>NUCLEOTIDE SEQUENCE [LARGE SCALE GENOMIC DNA]</scope>
</reference>
<dbReference type="GO" id="GO:0006935">
    <property type="term" value="P:chemotaxis"/>
    <property type="evidence" value="ECO:0007669"/>
    <property type="project" value="UniProtKB-KW"/>
</dbReference>